<feature type="region of interest" description="Disordered" evidence="1">
    <location>
        <begin position="1"/>
        <end position="340"/>
    </location>
</feature>
<organism evidence="2 3">
    <name type="scientific">Cladonia borealis</name>
    <dbReference type="NCBI Taxonomy" id="184061"/>
    <lineage>
        <taxon>Eukaryota</taxon>
        <taxon>Fungi</taxon>
        <taxon>Dikarya</taxon>
        <taxon>Ascomycota</taxon>
        <taxon>Pezizomycotina</taxon>
        <taxon>Lecanoromycetes</taxon>
        <taxon>OSLEUM clade</taxon>
        <taxon>Lecanoromycetidae</taxon>
        <taxon>Lecanorales</taxon>
        <taxon>Lecanorineae</taxon>
        <taxon>Cladoniaceae</taxon>
        <taxon>Cladonia</taxon>
    </lineage>
</organism>
<sequence>MSGLMNKVKDALSGTDKQGTGPGLENEHGTQSGVHDTPIGGSGSSVSPTNPGILHSTERGIHGDRDPGVSAGSGLSNQGTAGQSALGGGSGAGYDDTTTTTRDSGLGRDNGLSAGPQFTGTGERDAGLVQSGVDSTRREGGGGVTGSGYDDTRGTGLTGTGSGSGYDDTRGTGLGGDSGTSAGPQYTGTGRQDAGLVQSGVDSTRREGGGGVTGSGYDDTRGTGLTGNDSGYDNTRDLSGNTGAGYDSGSGVTGTGYNDGTSGTGTTGSRYDSGITGSGGAGDSGIGGNTSSGTGLTGRAEQYVEGSEQHHPGDGHPEDIVHPGPHETMTAKALDPHLNQ</sequence>
<keyword evidence="3" id="KW-1185">Reference proteome</keyword>
<dbReference type="EMBL" id="JAFEKC020000017">
    <property type="protein sequence ID" value="KAK0509947.1"/>
    <property type="molecule type" value="Genomic_DNA"/>
</dbReference>
<feature type="compositionally biased region" description="Gly residues" evidence="1">
    <location>
        <begin position="242"/>
        <end position="254"/>
    </location>
</feature>
<evidence type="ECO:0000256" key="1">
    <source>
        <dbReference type="SAM" id="MobiDB-lite"/>
    </source>
</evidence>
<feature type="compositionally biased region" description="Basic and acidic residues" evidence="1">
    <location>
        <begin position="307"/>
        <end position="325"/>
    </location>
</feature>
<name>A0AA39QVE8_9LECA</name>
<feature type="compositionally biased region" description="Polar residues" evidence="1">
    <location>
        <begin position="226"/>
        <end position="241"/>
    </location>
</feature>
<gene>
    <name evidence="2" type="ORF">JMJ35_007341</name>
</gene>
<evidence type="ECO:0000313" key="3">
    <source>
        <dbReference type="Proteomes" id="UP001166286"/>
    </source>
</evidence>
<protein>
    <submittedName>
        <fullName evidence="2">Uncharacterized protein</fullName>
    </submittedName>
</protein>
<feature type="compositionally biased region" description="Basic and acidic residues" evidence="1">
    <location>
        <begin position="56"/>
        <end position="67"/>
    </location>
</feature>
<accession>A0AA39QVE8</accession>
<reference evidence="2" key="1">
    <citation type="submission" date="2023-03" db="EMBL/GenBank/DDBJ databases">
        <title>Complete genome of Cladonia borealis.</title>
        <authorList>
            <person name="Park H."/>
        </authorList>
    </citation>
    <scope>NUCLEOTIDE SEQUENCE</scope>
    <source>
        <strain evidence="2">ANT050790</strain>
    </source>
</reference>
<dbReference type="AlphaFoldDB" id="A0AA39QVE8"/>
<comment type="caution">
    <text evidence="2">The sequence shown here is derived from an EMBL/GenBank/DDBJ whole genome shotgun (WGS) entry which is preliminary data.</text>
</comment>
<feature type="compositionally biased region" description="Gly residues" evidence="1">
    <location>
        <begin position="276"/>
        <end position="290"/>
    </location>
</feature>
<evidence type="ECO:0000313" key="2">
    <source>
        <dbReference type="EMBL" id="KAK0509947.1"/>
    </source>
</evidence>
<feature type="compositionally biased region" description="Polar residues" evidence="1">
    <location>
        <begin position="179"/>
        <end position="190"/>
    </location>
</feature>
<dbReference type="Proteomes" id="UP001166286">
    <property type="component" value="Unassembled WGS sequence"/>
</dbReference>
<feature type="compositionally biased region" description="Low complexity" evidence="1">
    <location>
        <begin position="93"/>
        <end position="104"/>
    </location>
</feature>
<proteinExistence type="predicted"/>